<name>A0A511HGV1_9BACT</name>
<organism evidence="3 4">
    <name type="scientific">Myxococcus virescens</name>
    <dbReference type="NCBI Taxonomy" id="83456"/>
    <lineage>
        <taxon>Bacteria</taxon>
        <taxon>Pseudomonadati</taxon>
        <taxon>Myxococcota</taxon>
        <taxon>Myxococcia</taxon>
        <taxon>Myxococcales</taxon>
        <taxon>Cystobacterineae</taxon>
        <taxon>Myxococcaceae</taxon>
        <taxon>Myxococcus</taxon>
    </lineage>
</organism>
<dbReference type="Gene3D" id="2.60.200.20">
    <property type="match status" value="2"/>
</dbReference>
<accession>A0A511HGV1</accession>
<feature type="compositionally biased region" description="Pro residues" evidence="1">
    <location>
        <begin position="119"/>
        <end position="141"/>
    </location>
</feature>
<reference evidence="3 4" key="1">
    <citation type="submission" date="2019-07" db="EMBL/GenBank/DDBJ databases">
        <title>Whole genome shotgun sequence of Myxococcus virescens NBRC 100334.</title>
        <authorList>
            <person name="Hosoyama A."/>
            <person name="Uohara A."/>
            <person name="Ohji S."/>
            <person name="Ichikawa N."/>
        </authorList>
    </citation>
    <scope>NUCLEOTIDE SEQUENCE [LARGE SCALE GENOMIC DNA]</scope>
    <source>
        <strain evidence="3 4">NBRC 100334</strain>
    </source>
</reference>
<dbReference type="Proteomes" id="UP000321224">
    <property type="component" value="Unassembled WGS sequence"/>
</dbReference>
<dbReference type="EMBL" id="BJVY01000028">
    <property type="protein sequence ID" value="GEL72803.1"/>
    <property type="molecule type" value="Genomic_DNA"/>
</dbReference>
<dbReference type="InterPro" id="IPR008984">
    <property type="entry name" value="SMAD_FHA_dom_sf"/>
</dbReference>
<evidence type="ECO:0000256" key="1">
    <source>
        <dbReference type="SAM" id="MobiDB-lite"/>
    </source>
</evidence>
<feature type="compositionally biased region" description="Pro residues" evidence="1">
    <location>
        <begin position="91"/>
        <end position="102"/>
    </location>
</feature>
<feature type="domain" description="FHA" evidence="2">
    <location>
        <begin position="227"/>
        <end position="272"/>
    </location>
</feature>
<evidence type="ECO:0000313" key="3">
    <source>
        <dbReference type="EMBL" id="GEL72803.1"/>
    </source>
</evidence>
<dbReference type="SUPFAM" id="SSF49879">
    <property type="entry name" value="SMAD/FHA domain"/>
    <property type="match status" value="2"/>
</dbReference>
<evidence type="ECO:0000259" key="2">
    <source>
        <dbReference type="PROSITE" id="PS50006"/>
    </source>
</evidence>
<feature type="compositionally biased region" description="Low complexity" evidence="1">
    <location>
        <begin position="163"/>
        <end position="173"/>
    </location>
</feature>
<comment type="caution">
    <text evidence="3">The sequence shown here is derived from an EMBL/GenBank/DDBJ whole genome shotgun (WGS) entry which is preliminary data.</text>
</comment>
<dbReference type="PROSITE" id="PS50006">
    <property type="entry name" value="FHA_DOMAIN"/>
    <property type="match status" value="1"/>
</dbReference>
<sequence length="417" mass="42801">MHQRRGNVAPHLDVTSLWDTPVGAFAFVDPVFYGPVDSPPHMSQLLLSSLAVVCPNCDGYNSPRSAACVLCGQALGEPAAAPRPAATKPPLAVPRPGTPPGSRPVAVSNFPGGKVAEPVIPPAPSAIPPGLRPSARTPPPTAAGLTVERPQQRTPTAPPGIMARTGGASGPATTRPPPPVPDSAMPSRAGVATTAPRPAPPAASRFGLAVIAGSARGQRYKLPVTGCVVGRQRGAILFADDAFVSPLHATFLVKDGALYVRDESSASGVFVTVGGTEALTPRTHFSAGQRLFRFTGRLEPQPPVTGRPAIYGAPVPLGQAVYGVEEMLVGGRAGRAVVTAAPLLTIGLAHCDLSFPGDEGLAGRHCELSPTPTGALLRDLSGGLGTYVRLASGVERPLRPGDRVRLGQHVLQVETLG</sequence>
<dbReference type="InterPro" id="IPR000253">
    <property type="entry name" value="FHA_dom"/>
</dbReference>
<feature type="compositionally biased region" description="Low complexity" evidence="1">
    <location>
        <begin position="79"/>
        <end position="90"/>
    </location>
</feature>
<protein>
    <recommendedName>
        <fullName evidence="2">FHA domain-containing protein</fullName>
    </recommendedName>
</protein>
<proteinExistence type="predicted"/>
<evidence type="ECO:0000313" key="4">
    <source>
        <dbReference type="Proteomes" id="UP000321224"/>
    </source>
</evidence>
<feature type="region of interest" description="Disordered" evidence="1">
    <location>
        <begin position="79"/>
        <end position="202"/>
    </location>
</feature>
<gene>
    <name evidence="3" type="ORF">MVI01_45870</name>
</gene>
<dbReference type="CDD" id="cd00060">
    <property type="entry name" value="FHA"/>
    <property type="match status" value="2"/>
</dbReference>
<dbReference type="Pfam" id="PF00498">
    <property type="entry name" value="FHA"/>
    <property type="match status" value="2"/>
</dbReference>
<dbReference type="AlphaFoldDB" id="A0A511HGV1"/>